<dbReference type="InterPro" id="IPR044152">
    <property type="entry name" value="YqjM-like"/>
</dbReference>
<keyword evidence="5" id="KW-0560">Oxidoreductase</keyword>
<dbReference type="SUPFAM" id="SSF51395">
    <property type="entry name" value="FMN-linked oxidoreductases"/>
    <property type="match status" value="1"/>
</dbReference>
<dbReference type="AlphaFoldDB" id="A0A346AXS8"/>
<dbReference type="OrthoDB" id="9772736at2"/>
<accession>A0A346AXS8</accession>
<dbReference type="EMBL" id="CP029462">
    <property type="protein sequence ID" value="AXL20671.1"/>
    <property type="molecule type" value="Genomic_DNA"/>
</dbReference>
<dbReference type="GO" id="GO:0050661">
    <property type="term" value="F:NADP binding"/>
    <property type="evidence" value="ECO:0007669"/>
    <property type="project" value="InterPro"/>
</dbReference>
<dbReference type="PANTHER" id="PTHR43303:SF4">
    <property type="entry name" value="NADPH DEHYDROGENASE C23G7.10C-RELATED"/>
    <property type="match status" value="1"/>
</dbReference>
<dbReference type="GO" id="GO:0003959">
    <property type="term" value="F:NADPH dehydrogenase activity"/>
    <property type="evidence" value="ECO:0007669"/>
    <property type="project" value="InterPro"/>
</dbReference>
<sequence>MNSLFPHAAAPLAVGSKTMPNRIVIPPMADIIQKVPGNYVTEYMLQRYQAYTAGNPGMIVVEGSNVTEMRDVREAIGLWKDDFIPPLRRLAEIVKAGGAVGLIQISNVGLKVMDENSIADISREQFLSYKEDFIRAAVRCREAGFDGVELQGAHGYYLCQVIETSARDDEYGGSFENRIRLLVELVQDIKKACGSDFIVSARIGYPTIDGLIDLAKALESAGADLLSISTGTKNYDVPDDFPLDNKIYAASRVKQAVQIPVLAVGNIKSGEECELILKKGYADCIAVGRCHLADPAWSGKILAGQEPVPCRRCKPCRWFKDSSQCPARNEQEHA</sequence>
<proteinExistence type="predicted"/>
<dbReference type="KEGG" id="meg:DKB62_03290"/>
<keyword evidence="2" id="KW-0285">Flavoprotein</keyword>
<reference evidence="7 8" key="1">
    <citation type="submission" date="2018-05" db="EMBL/GenBank/DDBJ databases">
        <title>Complete genome sequence of Megasphaera sp. AJH120T, isolated from the ceca of a chicken.</title>
        <authorList>
            <person name="Maki J."/>
            <person name="Looft T."/>
        </authorList>
    </citation>
    <scope>NUCLEOTIDE SEQUENCE [LARGE SCALE GENOMIC DNA]</scope>
    <source>
        <strain evidence="7 8">AJH120</strain>
    </source>
</reference>
<name>A0A346AXS8_9FIRM</name>
<evidence type="ECO:0000259" key="6">
    <source>
        <dbReference type="Pfam" id="PF00724"/>
    </source>
</evidence>
<keyword evidence="8" id="KW-1185">Reference proteome</keyword>
<evidence type="ECO:0000256" key="4">
    <source>
        <dbReference type="ARBA" id="ARBA00022857"/>
    </source>
</evidence>
<protein>
    <submittedName>
        <fullName evidence="7">NADH:flavin oxidoreductase</fullName>
    </submittedName>
</protein>
<dbReference type="PANTHER" id="PTHR43303">
    <property type="entry name" value="NADPH DEHYDROGENASE C23G7.10C-RELATED"/>
    <property type="match status" value="1"/>
</dbReference>
<dbReference type="InterPro" id="IPR013785">
    <property type="entry name" value="Aldolase_TIM"/>
</dbReference>
<organism evidence="7 8">
    <name type="scientific">Megasphaera stantonii</name>
    <dbReference type="NCBI Taxonomy" id="2144175"/>
    <lineage>
        <taxon>Bacteria</taxon>
        <taxon>Bacillati</taxon>
        <taxon>Bacillota</taxon>
        <taxon>Negativicutes</taxon>
        <taxon>Veillonellales</taxon>
        <taxon>Veillonellaceae</taxon>
        <taxon>Megasphaera</taxon>
    </lineage>
</organism>
<comment type="cofactor">
    <cofactor evidence="1">
        <name>FMN</name>
        <dbReference type="ChEBI" id="CHEBI:58210"/>
    </cofactor>
</comment>
<evidence type="ECO:0000313" key="8">
    <source>
        <dbReference type="Proteomes" id="UP000254337"/>
    </source>
</evidence>
<dbReference type="GO" id="GO:0010181">
    <property type="term" value="F:FMN binding"/>
    <property type="evidence" value="ECO:0007669"/>
    <property type="project" value="InterPro"/>
</dbReference>
<feature type="domain" description="NADH:flavin oxidoreductase/NADH oxidase N-terminal" evidence="6">
    <location>
        <begin position="121"/>
        <end position="304"/>
    </location>
</feature>
<dbReference type="CDD" id="cd02803">
    <property type="entry name" value="OYE_like_FMN_family"/>
    <property type="match status" value="1"/>
</dbReference>
<dbReference type="Pfam" id="PF00724">
    <property type="entry name" value="Oxidored_FMN"/>
    <property type="match status" value="2"/>
</dbReference>
<keyword evidence="4" id="KW-0521">NADP</keyword>
<feature type="domain" description="NADH:flavin oxidoreductase/NADH oxidase N-terminal" evidence="6">
    <location>
        <begin position="10"/>
        <end position="118"/>
    </location>
</feature>
<evidence type="ECO:0000256" key="3">
    <source>
        <dbReference type="ARBA" id="ARBA00022643"/>
    </source>
</evidence>
<gene>
    <name evidence="7" type="ORF">DKB62_03290</name>
</gene>
<keyword evidence="3" id="KW-0288">FMN</keyword>
<evidence type="ECO:0000313" key="7">
    <source>
        <dbReference type="EMBL" id="AXL20671.1"/>
    </source>
</evidence>
<evidence type="ECO:0000256" key="5">
    <source>
        <dbReference type="ARBA" id="ARBA00023002"/>
    </source>
</evidence>
<evidence type="ECO:0000256" key="2">
    <source>
        <dbReference type="ARBA" id="ARBA00022630"/>
    </source>
</evidence>
<dbReference type="InterPro" id="IPR001155">
    <property type="entry name" value="OxRdtase_FMN_N"/>
</dbReference>
<dbReference type="Gene3D" id="3.20.20.70">
    <property type="entry name" value="Aldolase class I"/>
    <property type="match status" value="1"/>
</dbReference>
<dbReference type="Proteomes" id="UP000254337">
    <property type="component" value="Chromosome"/>
</dbReference>
<dbReference type="RefSeq" id="WP_107196397.1">
    <property type="nucleotide sequence ID" value="NZ_CP029462.1"/>
</dbReference>
<evidence type="ECO:0000256" key="1">
    <source>
        <dbReference type="ARBA" id="ARBA00001917"/>
    </source>
</evidence>